<reference evidence="2" key="3">
    <citation type="submission" date="2025-09" db="UniProtKB">
        <authorList>
            <consortium name="Ensembl"/>
        </authorList>
    </citation>
    <scope>IDENTIFICATION</scope>
</reference>
<feature type="compositionally biased region" description="Low complexity" evidence="1">
    <location>
        <begin position="19"/>
        <end position="29"/>
    </location>
</feature>
<protein>
    <submittedName>
        <fullName evidence="2">Uncharacterized protein</fullName>
    </submittedName>
</protein>
<feature type="region of interest" description="Disordered" evidence="1">
    <location>
        <begin position="1"/>
        <end position="176"/>
    </location>
</feature>
<feature type="compositionally biased region" description="Low complexity" evidence="1">
    <location>
        <begin position="37"/>
        <end position="78"/>
    </location>
</feature>
<name>H2YPS1_CIOSA</name>
<feature type="compositionally biased region" description="Basic and acidic residues" evidence="1">
    <location>
        <begin position="112"/>
        <end position="128"/>
    </location>
</feature>
<reference evidence="3" key="1">
    <citation type="submission" date="2003-08" db="EMBL/GenBank/DDBJ databases">
        <authorList>
            <person name="Birren B."/>
            <person name="Nusbaum C."/>
            <person name="Abebe A."/>
            <person name="Abouelleil A."/>
            <person name="Adekoya E."/>
            <person name="Ait-zahra M."/>
            <person name="Allen N."/>
            <person name="Allen T."/>
            <person name="An P."/>
            <person name="Anderson M."/>
            <person name="Anderson S."/>
            <person name="Arachchi H."/>
            <person name="Armbruster J."/>
            <person name="Bachantsang P."/>
            <person name="Baldwin J."/>
            <person name="Barry A."/>
            <person name="Bayul T."/>
            <person name="Blitshsteyn B."/>
            <person name="Bloom T."/>
            <person name="Blye J."/>
            <person name="Boguslavskiy L."/>
            <person name="Borowsky M."/>
            <person name="Boukhgalter B."/>
            <person name="Brunache A."/>
            <person name="Butler J."/>
            <person name="Calixte N."/>
            <person name="Calvo S."/>
            <person name="Camarata J."/>
            <person name="Campo K."/>
            <person name="Chang J."/>
            <person name="Cheshatsang Y."/>
            <person name="Citroen M."/>
            <person name="Collymore A."/>
            <person name="Considine T."/>
            <person name="Cook A."/>
            <person name="Cooke P."/>
            <person name="Corum B."/>
            <person name="Cuomo C."/>
            <person name="David R."/>
            <person name="Dawoe T."/>
            <person name="Degray S."/>
            <person name="Dodge S."/>
            <person name="Dooley K."/>
            <person name="Dorje P."/>
            <person name="Dorjee K."/>
            <person name="Dorris L."/>
            <person name="Duffey N."/>
            <person name="Dupes A."/>
            <person name="Elkins T."/>
            <person name="Engels R."/>
            <person name="Erickson J."/>
            <person name="Farina A."/>
            <person name="Faro S."/>
            <person name="Ferreira P."/>
            <person name="Fischer H."/>
            <person name="Fitzgerald M."/>
            <person name="Foley K."/>
            <person name="Gage D."/>
            <person name="Galagan J."/>
            <person name="Gearin G."/>
            <person name="Gnerre S."/>
            <person name="Gnirke A."/>
            <person name="Goyette A."/>
            <person name="Graham J."/>
            <person name="Grandbois E."/>
            <person name="Gyaltsen K."/>
            <person name="Hafez N."/>
            <person name="Hagopian D."/>
            <person name="Hagos B."/>
            <person name="Hall J."/>
            <person name="Hatcher B."/>
            <person name="Heller A."/>
            <person name="Higgins H."/>
            <person name="Honan T."/>
            <person name="Horn A."/>
            <person name="Houde N."/>
            <person name="Hughes L."/>
            <person name="Hulme W."/>
            <person name="Husby E."/>
            <person name="Iliev I."/>
            <person name="Jaffe D."/>
            <person name="Jones C."/>
            <person name="Kamal M."/>
            <person name="Kamat A."/>
            <person name="Kamvysselis M."/>
            <person name="Karlsson E."/>
            <person name="Kells C."/>
            <person name="Kieu A."/>
            <person name="Kisner P."/>
            <person name="Kodira C."/>
            <person name="Kulbokas E."/>
            <person name="Labutti K."/>
            <person name="Lama D."/>
            <person name="Landers T."/>
            <person name="Leger J."/>
            <person name="Levine S."/>
            <person name="Lewis D."/>
            <person name="Lewis T."/>
            <person name="Lindblad-toh K."/>
            <person name="Liu X."/>
            <person name="Lokyitsang T."/>
            <person name="Lokyitsang Y."/>
            <person name="Lucien O."/>
            <person name="Lui A."/>
            <person name="Ma L.J."/>
            <person name="Mabbitt R."/>
            <person name="Macdonald J."/>
            <person name="Maclean C."/>
            <person name="Major J."/>
            <person name="Manning J."/>
            <person name="Marabella R."/>
            <person name="Maru K."/>
            <person name="Matthews C."/>
            <person name="Mauceli E."/>
            <person name="Mccarthy M."/>
            <person name="Mcdonough S."/>
            <person name="Mcghee T."/>
            <person name="Meldrim J."/>
            <person name="Meneus L."/>
            <person name="Mesirov J."/>
            <person name="Mihalev A."/>
            <person name="Mihova T."/>
            <person name="Mikkelsen T."/>
            <person name="Mlenga V."/>
            <person name="Moru K."/>
            <person name="Mozes J."/>
            <person name="Mulrain L."/>
            <person name="Munson G."/>
            <person name="Naylor J."/>
            <person name="Newes C."/>
            <person name="Nguyen C."/>
            <person name="Nguyen N."/>
            <person name="Nguyen T."/>
            <person name="Nicol R."/>
            <person name="Nielsen C."/>
            <person name="Nizzari M."/>
            <person name="Norbu C."/>
            <person name="Norbu N."/>
            <person name="O'donnell P."/>
            <person name="Okoawo O."/>
            <person name="O'leary S."/>
            <person name="Omotosho B."/>
            <person name="O'neill K."/>
            <person name="Osman S."/>
            <person name="Parker S."/>
            <person name="Perrin D."/>
            <person name="Phunkhang P."/>
            <person name="Piqani B."/>
            <person name="Purcell S."/>
            <person name="Rachupka T."/>
            <person name="Ramasamy U."/>
            <person name="Rameau R."/>
            <person name="Ray V."/>
            <person name="Raymond C."/>
            <person name="Retta R."/>
            <person name="Richardson S."/>
            <person name="Rise C."/>
            <person name="Rodriguez J."/>
            <person name="Rogers J."/>
            <person name="Rogov P."/>
            <person name="Rutman M."/>
            <person name="Schupbach R."/>
            <person name="Seaman C."/>
            <person name="Settipalli S."/>
            <person name="Sharpe T."/>
            <person name="Sheridan J."/>
            <person name="Sherpa N."/>
            <person name="Shi J."/>
            <person name="Smirnov S."/>
            <person name="Smith C."/>
            <person name="Sougnez C."/>
            <person name="Spencer B."/>
            <person name="Stalker J."/>
            <person name="Stange-thomann N."/>
            <person name="Stavropoulos S."/>
            <person name="Stetson K."/>
            <person name="Stone C."/>
            <person name="Stone S."/>
            <person name="Stubbs M."/>
            <person name="Talamas J."/>
            <person name="Tchuinga P."/>
            <person name="Tenzing P."/>
            <person name="Tesfaye S."/>
            <person name="Theodore J."/>
            <person name="Thoulutsang Y."/>
            <person name="Topham K."/>
            <person name="Towey S."/>
            <person name="Tsamla T."/>
            <person name="Tsomo N."/>
            <person name="Vallee D."/>
            <person name="Vassiliev H."/>
            <person name="Venkataraman V."/>
            <person name="Vinson J."/>
            <person name="Vo A."/>
            <person name="Wade C."/>
            <person name="Wang S."/>
            <person name="Wangchuk T."/>
            <person name="Wangdi T."/>
            <person name="Whittaker C."/>
            <person name="Wilkinson J."/>
            <person name="Wu Y."/>
            <person name="Wyman D."/>
            <person name="Yadav S."/>
            <person name="Yang S."/>
            <person name="Yang X."/>
            <person name="Yeager S."/>
            <person name="Yee E."/>
            <person name="Young G."/>
            <person name="Zainoun J."/>
            <person name="Zembeck L."/>
            <person name="Zimmer A."/>
            <person name="Zody M."/>
            <person name="Lander E."/>
        </authorList>
    </citation>
    <scope>NUCLEOTIDE SEQUENCE [LARGE SCALE GENOMIC DNA]</scope>
</reference>
<reference evidence="2" key="2">
    <citation type="submission" date="2025-08" db="UniProtKB">
        <authorList>
            <consortium name="Ensembl"/>
        </authorList>
    </citation>
    <scope>IDENTIFICATION</scope>
</reference>
<evidence type="ECO:0000313" key="3">
    <source>
        <dbReference type="Proteomes" id="UP000007875"/>
    </source>
</evidence>
<evidence type="ECO:0000256" key="1">
    <source>
        <dbReference type="SAM" id="MobiDB-lite"/>
    </source>
</evidence>
<feature type="compositionally biased region" description="Basic and acidic residues" evidence="1">
    <location>
        <begin position="8"/>
        <end position="18"/>
    </location>
</feature>
<proteinExistence type="predicted"/>
<feature type="compositionally biased region" description="Basic and acidic residues" evidence="1">
    <location>
        <begin position="158"/>
        <end position="176"/>
    </location>
</feature>
<feature type="compositionally biased region" description="Basic and acidic residues" evidence="1">
    <location>
        <begin position="79"/>
        <end position="104"/>
    </location>
</feature>
<evidence type="ECO:0000313" key="2">
    <source>
        <dbReference type="Ensembl" id="ENSCSAVP00000007329.1"/>
    </source>
</evidence>
<dbReference type="InParanoid" id="H2YPS1"/>
<accession>H2YPS1</accession>
<organism evidence="2 3">
    <name type="scientific">Ciona savignyi</name>
    <name type="common">Pacific transparent sea squirt</name>
    <dbReference type="NCBI Taxonomy" id="51511"/>
    <lineage>
        <taxon>Eukaryota</taxon>
        <taxon>Metazoa</taxon>
        <taxon>Chordata</taxon>
        <taxon>Tunicata</taxon>
        <taxon>Ascidiacea</taxon>
        <taxon>Phlebobranchia</taxon>
        <taxon>Cionidae</taxon>
        <taxon>Ciona</taxon>
    </lineage>
</organism>
<dbReference type="Ensembl" id="ENSCSAVT00000007425.1">
    <property type="protein sequence ID" value="ENSCSAVP00000007329.1"/>
    <property type="gene ID" value="ENSCSAVG00000004376.1"/>
</dbReference>
<keyword evidence="3" id="KW-1185">Reference proteome</keyword>
<feature type="compositionally biased region" description="Basic and acidic residues" evidence="1">
    <location>
        <begin position="138"/>
        <end position="150"/>
    </location>
</feature>
<dbReference type="HOGENOM" id="CLU_1524608_0_0_1"/>
<dbReference type="AlphaFoldDB" id="H2YPS1"/>
<sequence length="176" mass="21509">MFMIGFRSPDRRYHDNRSRGYYGNNQRYNQRYRGHNQYRGNYQNYNNRGNYYHNNRGYNRGYNNNYRGRGYYNNNNYNRDQRPQWKPRRHEDDDRGTRSQERSRSRSSSRGESPKRASYAKEMRDHRVVQSSAPESPRPADARDQIESAKKFTKLRRKSPDQWAHDMFQESDKDDK</sequence>
<dbReference type="Proteomes" id="UP000007875">
    <property type="component" value="Unassembled WGS sequence"/>
</dbReference>